<evidence type="ECO:0000313" key="4">
    <source>
        <dbReference type="Proteomes" id="UP000290218"/>
    </source>
</evidence>
<dbReference type="SMART" id="SM00529">
    <property type="entry name" value="HTH_DTXR"/>
    <property type="match status" value="1"/>
</dbReference>
<feature type="domain" description="Ferrous iron transporter FeoA-like" evidence="2">
    <location>
        <begin position="176"/>
        <end position="248"/>
    </location>
</feature>
<organism evidence="3 4">
    <name type="scientific">Oleiharenicola lentus</name>
    <dbReference type="NCBI Taxonomy" id="2508720"/>
    <lineage>
        <taxon>Bacteria</taxon>
        <taxon>Pseudomonadati</taxon>
        <taxon>Verrucomicrobiota</taxon>
        <taxon>Opitutia</taxon>
        <taxon>Opitutales</taxon>
        <taxon>Opitutaceae</taxon>
        <taxon>Oleiharenicola</taxon>
    </lineage>
</organism>
<dbReference type="Pfam" id="PF04023">
    <property type="entry name" value="FeoA"/>
    <property type="match status" value="1"/>
</dbReference>
<gene>
    <name evidence="3" type="ORF">ESB00_06845</name>
</gene>
<dbReference type="Gene3D" id="2.30.30.90">
    <property type="match status" value="1"/>
</dbReference>
<dbReference type="RefSeq" id="WP_129046964.1">
    <property type="nucleotide sequence ID" value="NZ_SDHX01000001.1"/>
</dbReference>
<dbReference type="SMART" id="SM00899">
    <property type="entry name" value="FeoA"/>
    <property type="match status" value="2"/>
</dbReference>
<dbReference type="InterPro" id="IPR022689">
    <property type="entry name" value="Iron_dep_repressor"/>
</dbReference>
<dbReference type="GO" id="GO:0003700">
    <property type="term" value="F:DNA-binding transcription factor activity"/>
    <property type="evidence" value="ECO:0007669"/>
    <property type="project" value="InterPro"/>
</dbReference>
<dbReference type="InterPro" id="IPR050536">
    <property type="entry name" value="DtxR_MntR_Metal-Reg"/>
</dbReference>
<dbReference type="InterPro" id="IPR036421">
    <property type="entry name" value="Fe_dep_repressor_sf"/>
</dbReference>
<dbReference type="PANTHER" id="PTHR33238:SF7">
    <property type="entry name" value="IRON-DEPENDENT TRANSCRIPTIONAL REGULATOR"/>
    <property type="match status" value="1"/>
</dbReference>
<keyword evidence="4" id="KW-1185">Reference proteome</keyword>
<keyword evidence="1" id="KW-0408">Iron</keyword>
<dbReference type="InterPro" id="IPR036388">
    <property type="entry name" value="WH-like_DNA-bd_sf"/>
</dbReference>
<dbReference type="Pfam" id="PF02742">
    <property type="entry name" value="Fe_dep_repr_C"/>
    <property type="match status" value="1"/>
</dbReference>
<evidence type="ECO:0000259" key="2">
    <source>
        <dbReference type="SMART" id="SM00899"/>
    </source>
</evidence>
<comment type="caution">
    <text evidence="3">The sequence shown here is derived from an EMBL/GenBank/DDBJ whole genome shotgun (WGS) entry which is preliminary data.</text>
</comment>
<protein>
    <recommendedName>
        <fullName evidence="2">Ferrous iron transporter FeoA-like domain-containing protein</fullName>
    </recommendedName>
</protein>
<dbReference type="Proteomes" id="UP000290218">
    <property type="component" value="Unassembled WGS sequence"/>
</dbReference>
<dbReference type="SUPFAM" id="SSF47979">
    <property type="entry name" value="Iron-dependent repressor protein, dimerization domain"/>
    <property type="match status" value="1"/>
</dbReference>
<dbReference type="InterPro" id="IPR008988">
    <property type="entry name" value="Transcriptional_repressor_C"/>
</dbReference>
<evidence type="ECO:0000256" key="1">
    <source>
        <dbReference type="ARBA" id="ARBA00023004"/>
    </source>
</evidence>
<dbReference type="SUPFAM" id="SSF50037">
    <property type="entry name" value="C-terminal domain of transcriptional repressors"/>
    <property type="match status" value="1"/>
</dbReference>
<dbReference type="InterPro" id="IPR038157">
    <property type="entry name" value="FeoA_core_dom"/>
</dbReference>
<dbReference type="AlphaFoldDB" id="A0A4V1M6J3"/>
<name>A0A4V1M6J3_9BACT</name>
<evidence type="ECO:0000313" key="3">
    <source>
        <dbReference type="EMBL" id="RXK55599.1"/>
    </source>
</evidence>
<proteinExistence type="predicted"/>
<accession>A0A4V1M6J3</accession>
<dbReference type="EMBL" id="SDHX01000001">
    <property type="protein sequence ID" value="RXK55599.1"/>
    <property type="molecule type" value="Genomic_DNA"/>
</dbReference>
<dbReference type="InterPro" id="IPR001367">
    <property type="entry name" value="Fe_dep_repressor"/>
</dbReference>
<dbReference type="GO" id="GO:0046914">
    <property type="term" value="F:transition metal ion binding"/>
    <property type="evidence" value="ECO:0007669"/>
    <property type="project" value="InterPro"/>
</dbReference>
<reference evidence="3 4" key="1">
    <citation type="submission" date="2019-01" db="EMBL/GenBank/DDBJ databases">
        <title>Lacunisphaera sp. strain TWA-58.</title>
        <authorList>
            <person name="Chen W.-M."/>
        </authorList>
    </citation>
    <scope>NUCLEOTIDE SEQUENCE [LARGE SCALE GENOMIC DNA]</scope>
    <source>
        <strain evidence="3 4">TWA-58</strain>
    </source>
</reference>
<dbReference type="InterPro" id="IPR007167">
    <property type="entry name" value="Fe-transptr_FeoA-like"/>
</dbReference>
<dbReference type="PANTHER" id="PTHR33238">
    <property type="entry name" value="IRON (METAL) DEPENDENT REPRESSOR, DTXR FAMILY"/>
    <property type="match status" value="1"/>
</dbReference>
<feature type="domain" description="Ferrous iron transporter FeoA-like" evidence="2">
    <location>
        <begin position="258"/>
        <end position="332"/>
    </location>
</feature>
<sequence>MKDLLIIVLLAILALTLFWPGKGLAARWLAGRKLAARARQEDALKHILKAEVNGRTCSVTSVAGALRLGEDAAAALLAELEKGGLLSFEKGAPRLQPAGRELARHVVRAHRLWESFLADQTGVAETDWHRHAERQEHLLTREETDRLAAKLGHPLLDPHGDSIPARDGEVAADSGQLLTEVEPGGWFEVVHLEDEPEILYRQLLALGLRPGLQARVEHRTRDHLDLLTADRQRLRLNTVQASNVAVALRPEVAGEFDSALSELRTGQTAAVLGLSPACRGAARRRLLDLGFVPGTVVRVELVSPVGDPTAYRVRGSVVALRRQQAALIRITLPREEAA</sequence>
<dbReference type="OrthoDB" id="9791355at2"/>
<dbReference type="GO" id="GO:0046983">
    <property type="term" value="F:protein dimerization activity"/>
    <property type="evidence" value="ECO:0007669"/>
    <property type="project" value="InterPro"/>
</dbReference>
<dbReference type="Gene3D" id="1.10.10.10">
    <property type="entry name" value="Winged helix-like DNA-binding domain superfamily/Winged helix DNA-binding domain"/>
    <property type="match status" value="1"/>
</dbReference>